<keyword evidence="5" id="KW-1185">Reference proteome</keyword>
<accession>A0A6I4UAY4</accession>
<dbReference type="Gene3D" id="3.10.129.10">
    <property type="entry name" value="Hotdog Thioesterase"/>
    <property type="match status" value="2"/>
</dbReference>
<keyword evidence="2" id="KW-0456">Lyase</keyword>
<evidence type="ECO:0000259" key="1">
    <source>
        <dbReference type="Pfam" id="PF13452"/>
    </source>
</evidence>
<dbReference type="EMBL" id="WTYG01000001">
    <property type="protein sequence ID" value="MXP34724.1"/>
    <property type="molecule type" value="Genomic_DNA"/>
</dbReference>
<proteinExistence type="predicted"/>
<dbReference type="RefSeq" id="WP_160766143.1">
    <property type="nucleotide sequence ID" value="NZ_JAUSWK010000002.1"/>
</dbReference>
<dbReference type="SUPFAM" id="SSF54637">
    <property type="entry name" value="Thioesterase/thiol ester dehydrase-isomerase"/>
    <property type="match status" value="2"/>
</dbReference>
<dbReference type="GO" id="GO:0019171">
    <property type="term" value="F:(3R)-hydroxyacyl-[acyl-carrier-protein] dehydratase activity"/>
    <property type="evidence" value="ECO:0007669"/>
    <property type="project" value="TreeGrafter"/>
</dbReference>
<dbReference type="Proteomes" id="UP000439914">
    <property type="component" value="Unassembled WGS sequence"/>
</dbReference>
<dbReference type="PANTHER" id="PTHR28152:SF1">
    <property type="entry name" value="HYDROXYACYL-THIOESTER DEHYDRATASE TYPE 2, MITOCHONDRIAL"/>
    <property type="match status" value="1"/>
</dbReference>
<dbReference type="EMBL" id="JAUSWK010000002">
    <property type="protein sequence ID" value="MDQ0566365.1"/>
    <property type="molecule type" value="Genomic_DNA"/>
</dbReference>
<organism evidence="3 4">
    <name type="scientific">Qipengyuania citrea</name>
    <dbReference type="NCBI Taxonomy" id="225971"/>
    <lineage>
        <taxon>Bacteria</taxon>
        <taxon>Pseudomonadati</taxon>
        <taxon>Pseudomonadota</taxon>
        <taxon>Alphaproteobacteria</taxon>
        <taxon>Sphingomonadales</taxon>
        <taxon>Erythrobacteraceae</taxon>
        <taxon>Qipengyuania</taxon>
    </lineage>
</organism>
<evidence type="ECO:0000313" key="2">
    <source>
        <dbReference type="EMBL" id="MDQ0566365.1"/>
    </source>
</evidence>
<reference evidence="2 5" key="2">
    <citation type="submission" date="2023-07" db="EMBL/GenBank/DDBJ databases">
        <title>Genomic Encyclopedia of Type Strains, Phase IV (KMG-IV): sequencing the most valuable type-strain genomes for metagenomic binning, comparative biology and taxonomic classification.</title>
        <authorList>
            <person name="Goeker M."/>
        </authorList>
    </citation>
    <scope>NUCLEOTIDE SEQUENCE [LARGE SCALE GENOMIC DNA]</scope>
    <source>
        <strain evidence="2 5">DSM 14432</strain>
    </source>
</reference>
<dbReference type="Pfam" id="PF13452">
    <property type="entry name" value="FAS1_DH_region"/>
    <property type="match status" value="1"/>
</dbReference>
<name>A0A6I4UAY4_9SPHN</name>
<dbReference type="Proteomes" id="UP001238601">
    <property type="component" value="Unassembled WGS sequence"/>
</dbReference>
<dbReference type="InterPro" id="IPR052741">
    <property type="entry name" value="Mitochondrial_HTD2"/>
</dbReference>
<reference evidence="3 4" key="1">
    <citation type="submission" date="2019-12" db="EMBL/GenBank/DDBJ databases">
        <title>Genomic-based taxomic classification of the family Erythrobacteraceae.</title>
        <authorList>
            <person name="Xu L."/>
        </authorList>
    </citation>
    <scope>NUCLEOTIDE SEQUENCE [LARGE SCALE GENOMIC DNA]</scope>
    <source>
        <strain evidence="3 4">CGMCC 1.8703</strain>
    </source>
</reference>
<evidence type="ECO:0000313" key="3">
    <source>
        <dbReference type="EMBL" id="MXP34724.1"/>
    </source>
</evidence>
<sequence>MSDWADWIGREQRAADRLDPALAARWYATFDHGAPASTAMPQGIHFCLCTPEAPTARLGPDGHPLREDDPASFLPPIPLPRRMWASSDIEFRAPMTIGATIERTSRVVSITPKSGSRGEMVFVEIDHETSADGKLAVRERQSAVYLEALAPDAPLSPPAPSPEVFDPQAWDLHRQLVPDTRLLFRYSALTFNTHRIHYDAPYALEQERYRGLVVHGPLTASLLLQLAAERFGENRLAQFGFRGVSPAIAGEALHLVLRGAGDDIELAAFAGDGRQVTKASARLA</sequence>
<dbReference type="InterPro" id="IPR039569">
    <property type="entry name" value="FAS1-like_DH_region"/>
</dbReference>
<evidence type="ECO:0000313" key="5">
    <source>
        <dbReference type="Proteomes" id="UP001238601"/>
    </source>
</evidence>
<evidence type="ECO:0000313" key="4">
    <source>
        <dbReference type="Proteomes" id="UP000439914"/>
    </source>
</evidence>
<dbReference type="AlphaFoldDB" id="A0A6I4UAY4"/>
<protein>
    <submittedName>
        <fullName evidence="2">3-methylfumaryl-CoA hydratase</fullName>
        <ecNumber evidence="2">4.2.1.153</ecNumber>
    </submittedName>
</protein>
<gene>
    <name evidence="3" type="ORF">GRI55_02950</name>
    <name evidence="2" type="ORF">QOZ97_001898</name>
</gene>
<dbReference type="PANTHER" id="PTHR28152">
    <property type="entry name" value="HYDROXYACYL-THIOESTER DEHYDRATASE TYPE 2, MITOCHONDRIAL"/>
    <property type="match status" value="1"/>
</dbReference>
<dbReference type="GeneID" id="93686730"/>
<feature type="domain" description="FAS1-like dehydratase" evidence="1">
    <location>
        <begin position="73"/>
        <end position="135"/>
    </location>
</feature>
<dbReference type="InterPro" id="IPR029069">
    <property type="entry name" value="HotDog_dom_sf"/>
</dbReference>
<comment type="caution">
    <text evidence="3">The sequence shown here is derived from an EMBL/GenBank/DDBJ whole genome shotgun (WGS) entry which is preliminary data.</text>
</comment>
<dbReference type="EC" id="4.2.1.153" evidence="2"/>